<evidence type="ECO:0000259" key="4">
    <source>
        <dbReference type="PROSITE" id="PS50893"/>
    </source>
</evidence>
<sequence>MTSEHKNSGASKEPKNMPNTRGTKNDSRTPSSPTRTLSSPTHTPSSPTHTPSSPTHTPSSPTHTPSSPTPTTLNITQLHVAYGKHEVVHGVSLENLRGVVGLLGPNASGKSTTIKAIAGVHKARGGLVNALVDGVELSGKALQRRLGYVPQDLPTSASLTAFETVLISARRSNVQADPARATAEVFTELNIEDIAQRYLGELSGGQRQLVAAAQMLVTQPAVMLLDEPTSALDLHHQLFLLEIVRQRVAKTGAVTLIAIHDINMAARYCDNLVILREGKVHSQGTPNDVVTVSMVSEVYNVDVEIVKHHGVPLINPLRWEQLPAHKCDELGTPAESFVQAKE</sequence>
<evidence type="ECO:0000256" key="2">
    <source>
        <dbReference type="ARBA" id="ARBA00022840"/>
    </source>
</evidence>
<dbReference type="GO" id="GO:0016887">
    <property type="term" value="F:ATP hydrolysis activity"/>
    <property type="evidence" value="ECO:0007669"/>
    <property type="project" value="InterPro"/>
</dbReference>
<dbReference type="SUPFAM" id="SSF52540">
    <property type="entry name" value="P-loop containing nucleoside triphosphate hydrolases"/>
    <property type="match status" value="1"/>
</dbReference>
<reference evidence="5" key="1">
    <citation type="submission" date="2023-10" db="EMBL/GenBank/DDBJ databases">
        <title>Whole Genome based description of the genera Actinobaculum and Actinotignum reveals a complex phylogenetic relationship within the species included in the genus Actinotignum.</title>
        <authorList>
            <person name="Jensen C.S."/>
            <person name="Dargis R."/>
            <person name="Kemp M."/>
            <person name="Christensen J.J."/>
        </authorList>
    </citation>
    <scope>NUCLEOTIDE SEQUENCE</scope>
    <source>
        <strain evidence="5">SLA_B511</strain>
    </source>
</reference>
<feature type="compositionally biased region" description="Basic and acidic residues" evidence="3">
    <location>
        <begin position="1"/>
        <end position="15"/>
    </location>
</feature>
<dbReference type="CDD" id="cd03214">
    <property type="entry name" value="ABC_Iron-Siderophores_B12_Hemin"/>
    <property type="match status" value="1"/>
</dbReference>
<organism evidence="5 6">
    <name type="scientific">Actinotignum urinale</name>
    <dbReference type="NCBI Taxonomy" id="190146"/>
    <lineage>
        <taxon>Bacteria</taxon>
        <taxon>Bacillati</taxon>
        <taxon>Actinomycetota</taxon>
        <taxon>Actinomycetes</taxon>
        <taxon>Actinomycetales</taxon>
        <taxon>Actinomycetaceae</taxon>
        <taxon>Actinotignum</taxon>
    </lineage>
</organism>
<protein>
    <submittedName>
        <fullName evidence="5">ATP-binding cassette domain-containing protein</fullName>
    </submittedName>
</protein>
<dbReference type="InterPro" id="IPR003593">
    <property type="entry name" value="AAA+_ATPase"/>
</dbReference>
<evidence type="ECO:0000313" key="5">
    <source>
        <dbReference type="EMBL" id="MDY5154328.1"/>
    </source>
</evidence>
<gene>
    <name evidence="5" type="ORF">R6G80_01100</name>
</gene>
<dbReference type="Proteomes" id="UP001281731">
    <property type="component" value="Unassembled WGS sequence"/>
</dbReference>
<dbReference type="GO" id="GO:0005524">
    <property type="term" value="F:ATP binding"/>
    <property type="evidence" value="ECO:0007669"/>
    <property type="project" value="UniProtKB-KW"/>
</dbReference>
<evidence type="ECO:0000256" key="3">
    <source>
        <dbReference type="SAM" id="MobiDB-lite"/>
    </source>
</evidence>
<dbReference type="PANTHER" id="PTHR42794">
    <property type="entry name" value="HEMIN IMPORT ATP-BINDING PROTEIN HMUV"/>
    <property type="match status" value="1"/>
</dbReference>
<dbReference type="EMBL" id="JAWNGC010000001">
    <property type="protein sequence ID" value="MDY5154328.1"/>
    <property type="molecule type" value="Genomic_DNA"/>
</dbReference>
<keyword evidence="2 5" id="KW-0067">ATP-binding</keyword>
<dbReference type="PANTHER" id="PTHR42794:SF2">
    <property type="entry name" value="ABC TRANSPORTER ATP-BINDING PROTEIN"/>
    <property type="match status" value="1"/>
</dbReference>
<dbReference type="AlphaFoldDB" id="A0AAW9HTC3"/>
<comment type="caution">
    <text evidence="5">The sequence shown here is derived from an EMBL/GenBank/DDBJ whole genome shotgun (WGS) entry which is preliminary data.</text>
</comment>
<feature type="domain" description="ABC transporter" evidence="4">
    <location>
        <begin position="73"/>
        <end position="302"/>
    </location>
</feature>
<dbReference type="RefSeq" id="WP_320756286.1">
    <property type="nucleotide sequence ID" value="NZ_JAWNGC010000001.1"/>
</dbReference>
<evidence type="ECO:0000313" key="6">
    <source>
        <dbReference type="Proteomes" id="UP001281731"/>
    </source>
</evidence>
<feature type="compositionally biased region" description="Low complexity" evidence="3">
    <location>
        <begin position="28"/>
        <end position="72"/>
    </location>
</feature>
<dbReference type="InterPro" id="IPR027417">
    <property type="entry name" value="P-loop_NTPase"/>
</dbReference>
<dbReference type="SMART" id="SM00382">
    <property type="entry name" value="AAA"/>
    <property type="match status" value="1"/>
</dbReference>
<evidence type="ECO:0000256" key="1">
    <source>
        <dbReference type="ARBA" id="ARBA00022741"/>
    </source>
</evidence>
<accession>A0AAW9HTC3</accession>
<keyword evidence="1" id="KW-0547">Nucleotide-binding</keyword>
<proteinExistence type="predicted"/>
<name>A0AAW9HTC3_9ACTO</name>
<dbReference type="Pfam" id="PF00005">
    <property type="entry name" value="ABC_tran"/>
    <property type="match status" value="1"/>
</dbReference>
<dbReference type="PROSITE" id="PS50893">
    <property type="entry name" value="ABC_TRANSPORTER_2"/>
    <property type="match status" value="1"/>
</dbReference>
<feature type="region of interest" description="Disordered" evidence="3">
    <location>
        <begin position="1"/>
        <end position="72"/>
    </location>
</feature>
<dbReference type="Gene3D" id="3.40.50.300">
    <property type="entry name" value="P-loop containing nucleotide triphosphate hydrolases"/>
    <property type="match status" value="1"/>
</dbReference>
<dbReference type="InterPro" id="IPR003439">
    <property type="entry name" value="ABC_transporter-like_ATP-bd"/>
</dbReference>